<feature type="chain" id="PRO_5042976569" description="Mid2 domain-containing protein" evidence="3">
    <location>
        <begin position="20"/>
        <end position="296"/>
    </location>
</feature>
<feature type="transmembrane region" description="Helical" evidence="2">
    <location>
        <begin position="214"/>
        <end position="235"/>
    </location>
</feature>
<dbReference type="RefSeq" id="XP_064667378.1">
    <property type="nucleotide sequence ID" value="XM_064815806.1"/>
</dbReference>
<feature type="compositionally biased region" description="Low complexity" evidence="1">
    <location>
        <begin position="158"/>
        <end position="200"/>
    </location>
</feature>
<dbReference type="EMBL" id="MU853354">
    <property type="protein sequence ID" value="KAK4109808.1"/>
    <property type="molecule type" value="Genomic_DNA"/>
</dbReference>
<proteinExistence type="predicted"/>
<keyword evidence="2" id="KW-0472">Membrane</keyword>
<dbReference type="Proteomes" id="UP001302812">
    <property type="component" value="Unassembled WGS sequence"/>
</dbReference>
<keyword evidence="2" id="KW-0812">Transmembrane</keyword>
<reference evidence="4" key="2">
    <citation type="submission" date="2023-05" db="EMBL/GenBank/DDBJ databases">
        <authorList>
            <consortium name="Lawrence Berkeley National Laboratory"/>
            <person name="Steindorff A."/>
            <person name="Hensen N."/>
            <person name="Bonometti L."/>
            <person name="Westerberg I."/>
            <person name="Brannstrom I.O."/>
            <person name="Guillou S."/>
            <person name="Cros-Aarteil S."/>
            <person name="Calhoun S."/>
            <person name="Haridas S."/>
            <person name="Kuo A."/>
            <person name="Mondo S."/>
            <person name="Pangilinan J."/>
            <person name="Riley R."/>
            <person name="Labutti K."/>
            <person name="Andreopoulos B."/>
            <person name="Lipzen A."/>
            <person name="Chen C."/>
            <person name="Yanf M."/>
            <person name="Daum C."/>
            <person name="Ng V."/>
            <person name="Clum A."/>
            <person name="Ohm R."/>
            <person name="Martin F."/>
            <person name="Silar P."/>
            <person name="Natvig D."/>
            <person name="Lalanne C."/>
            <person name="Gautier V."/>
            <person name="Ament-Velasquez S.L."/>
            <person name="Kruys A."/>
            <person name="Hutchinson M.I."/>
            <person name="Powell A.J."/>
            <person name="Barry K."/>
            <person name="Miller A.N."/>
            <person name="Grigoriev I.V."/>
            <person name="Debuchy R."/>
            <person name="Gladieux P."/>
            <person name="Thoren M.H."/>
            <person name="Johannesson H."/>
        </authorList>
    </citation>
    <scope>NUCLEOTIDE SEQUENCE</scope>
    <source>
        <strain evidence="4">CBS 508.74</strain>
    </source>
</reference>
<comment type="caution">
    <text evidence="4">The sequence shown here is derived from an EMBL/GenBank/DDBJ whole genome shotgun (WGS) entry which is preliminary data.</text>
</comment>
<dbReference type="AlphaFoldDB" id="A0AAN6QGG6"/>
<organism evidence="4 5">
    <name type="scientific">Canariomyces notabilis</name>
    <dbReference type="NCBI Taxonomy" id="2074819"/>
    <lineage>
        <taxon>Eukaryota</taxon>
        <taxon>Fungi</taxon>
        <taxon>Dikarya</taxon>
        <taxon>Ascomycota</taxon>
        <taxon>Pezizomycotina</taxon>
        <taxon>Sordariomycetes</taxon>
        <taxon>Sordariomycetidae</taxon>
        <taxon>Sordariales</taxon>
        <taxon>Chaetomiaceae</taxon>
        <taxon>Canariomyces</taxon>
    </lineage>
</organism>
<accession>A0AAN6QGG6</accession>
<sequence length="296" mass="31100">MRTFGWAALVVFVSQLTLAQDRRSCYYPNGDLAPGDFPCDPSAEHSACCFGWTGTSCLNNNLCKGSDEKVIRGSCTDSNWDSPACPKYCFNRDNAGIDLIPCSNVTRTDTSFCCDGSVDCCDSGVGRFEVLPSKPSVTATFNARSGYQLVGVSTTRSTSVSRGTTSTLLTSTSESPTSTSAGTGAATTTSASSSPTAVPLQTESSPGLSTAAQAGIGVGAAVIALLLAAVVYLLWKLKKKNQGPPPGVNPVMYASEMPGSAVYSPTKWPVVEMDGRVMHYGRNNQDFHELPVPTAR</sequence>
<feature type="region of interest" description="Disordered" evidence="1">
    <location>
        <begin position="158"/>
        <end position="208"/>
    </location>
</feature>
<keyword evidence="3" id="KW-0732">Signal</keyword>
<dbReference type="GeneID" id="89939931"/>
<evidence type="ECO:0000313" key="4">
    <source>
        <dbReference type="EMBL" id="KAK4109808.1"/>
    </source>
</evidence>
<evidence type="ECO:0000256" key="2">
    <source>
        <dbReference type="SAM" id="Phobius"/>
    </source>
</evidence>
<reference evidence="4" key="1">
    <citation type="journal article" date="2023" name="Mol. Phylogenet. Evol.">
        <title>Genome-scale phylogeny and comparative genomics of the fungal order Sordariales.</title>
        <authorList>
            <person name="Hensen N."/>
            <person name="Bonometti L."/>
            <person name="Westerberg I."/>
            <person name="Brannstrom I.O."/>
            <person name="Guillou S."/>
            <person name="Cros-Aarteil S."/>
            <person name="Calhoun S."/>
            <person name="Haridas S."/>
            <person name="Kuo A."/>
            <person name="Mondo S."/>
            <person name="Pangilinan J."/>
            <person name="Riley R."/>
            <person name="LaButti K."/>
            <person name="Andreopoulos B."/>
            <person name="Lipzen A."/>
            <person name="Chen C."/>
            <person name="Yan M."/>
            <person name="Daum C."/>
            <person name="Ng V."/>
            <person name="Clum A."/>
            <person name="Steindorff A."/>
            <person name="Ohm R.A."/>
            <person name="Martin F."/>
            <person name="Silar P."/>
            <person name="Natvig D.O."/>
            <person name="Lalanne C."/>
            <person name="Gautier V."/>
            <person name="Ament-Velasquez S.L."/>
            <person name="Kruys A."/>
            <person name="Hutchinson M.I."/>
            <person name="Powell A.J."/>
            <person name="Barry K."/>
            <person name="Miller A.N."/>
            <person name="Grigoriev I.V."/>
            <person name="Debuchy R."/>
            <person name="Gladieux P."/>
            <person name="Hiltunen Thoren M."/>
            <person name="Johannesson H."/>
        </authorList>
    </citation>
    <scope>NUCLEOTIDE SEQUENCE</scope>
    <source>
        <strain evidence="4">CBS 508.74</strain>
    </source>
</reference>
<evidence type="ECO:0000256" key="3">
    <source>
        <dbReference type="SAM" id="SignalP"/>
    </source>
</evidence>
<keyword evidence="2" id="KW-1133">Transmembrane helix</keyword>
<feature type="signal peptide" evidence="3">
    <location>
        <begin position="1"/>
        <end position="19"/>
    </location>
</feature>
<evidence type="ECO:0008006" key="6">
    <source>
        <dbReference type="Google" id="ProtNLM"/>
    </source>
</evidence>
<name>A0AAN6QGG6_9PEZI</name>
<gene>
    <name evidence="4" type="ORF">N656DRAFT_782672</name>
</gene>
<keyword evidence="5" id="KW-1185">Reference proteome</keyword>
<evidence type="ECO:0000256" key="1">
    <source>
        <dbReference type="SAM" id="MobiDB-lite"/>
    </source>
</evidence>
<protein>
    <recommendedName>
        <fullName evidence="6">Mid2 domain-containing protein</fullName>
    </recommendedName>
</protein>
<evidence type="ECO:0000313" key="5">
    <source>
        <dbReference type="Proteomes" id="UP001302812"/>
    </source>
</evidence>